<accession>A0A8H8WV56</accession>
<dbReference type="KEGG" id="mind:mvi_32690"/>
<feature type="compositionally biased region" description="Gly residues" evidence="1">
    <location>
        <begin position="24"/>
        <end position="33"/>
    </location>
</feature>
<keyword evidence="2" id="KW-1133">Transmembrane helix</keyword>
<protein>
    <submittedName>
        <fullName evidence="3">Uncharacterized protein</fullName>
    </submittedName>
</protein>
<evidence type="ECO:0000313" key="4">
    <source>
        <dbReference type="Proteomes" id="UP000663508"/>
    </source>
</evidence>
<feature type="region of interest" description="Disordered" evidence="1">
    <location>
        <begin position="101"/>
        <end position="134"/>
    </location>
</feature>
<keyword evidence="2" id="KW-0472">Membrane</keyword>
<dbReference type="AlphaFoldDB" id="A0A8H8WV56"/>
<dbReference type="EMBL" id="AP024145">
    <property type="protein sequence ID" value="BCM84808.1"/>
    <property type="molecule type" value="Genomic_DNA"/>
</dbReference>
<proteinExistence type="predicted"/>
<reference evidence="3" key="1">
    <citation type="submission" date="2020-11" db="EMBL/GenBank/DDBJ databases">
        <title>Complete genome sequence of a novel pathogenic Methylobacterium strain isolated from rice in Vietnam.</title>
        <authorList>
            <person name="Lai K."/>
            <person name="Okazaki S."/>
            <person name="Higashi K."/>
            <person name="Mori H."/>
            <person name="Toyoda A."/>
            <person name="Kurokawa K."/>
        </authorList>
    </citation>
    <scope>NUCLEOTIDE SEQUENCE</scope>
    <source>
        <strain evidence="3">VL1</strain>
    </source>
</reference>
<evidence type="ECO:0000256" key="2">
    <source>
        <dbReference type="SAM" id="Phobius"/>
    </source>
</evidence>
<gene>
    <name evidence="3" type="ORF">mvi_32690</name>
</gene>
<name>A0A8H8WV56_9HYPH</name>
<feature type="region of interest" description="Disordered" evidence="1">
    <location>
        <begin position="1"/>
        <end position="42"/>
    </location>
</feature>
<sequence length="134" mass="13795">MGEAPILEGVGDRAATRGDVGQNLDGGGEAGAGGHRETATVVPRDRRNTAKLSARTVPTPWPFVPGDLSIARMIRRPIPSALAVSLAALIALSAGACATAPAAPAVDLTPPPPRPYDAKTQLEYGNPPPRAPRY</sequence>
<evidence type="ECO:0000256" key="1">
    <source>
        <dbReference type="SAM" id="MobiDB-lite"/>
    </source>
</evidence>
<evidence type="ECO:0000313" key="3">
    <source>
        <dbReference type="EMBL" id="BCM84808.1"/>
    </source>
</evidence>
<feature type="transmembrane region" description="Helical" evidence="2">
    <location>
        <begin position="81"/>
        <end position="103"/>
    </location>
</feature>
<organism evidence="3 4">
    <name type="scientific">Methylobacterium indicum</name>
    <dbReference type="NCBI Taxonomy" id="1775910"/>
    <lineage>
        <taxon>Bacteria</taxon>
        <taxon>Pseudomonadati</taxon>
        <taxon>Pseudomonadota</taxon>
        <taxon>Alphaproteobacteria</taxon>
        <taxon>Hyphomicrobiales</taxon>
        <taxon>Methylobacteriaceae</taxon>
        <taxon>Methylobacterium</taxon>
    </lineage>
</organism>
<keyword evidence="2" id="KW-0812">Transmembrane</keyword>
<dbReference type="Proteomes" id="UP000663508">
    <property type="component" value="Chromosome"/>
</dbReference>